<reference evidence="3" key="1">
    <citation type="submission" date="2022-11" db="UniProtKB">
        <authorList>
            <consortium name="WormBaseParasite"/>
        </authorList>
    </citation>
    <scope>IDENTIFICATION</scope>
</reference>
<dbReference type="Proteomes" id="UP000887565">
    <property type="component" value="Unplaced"/>
</dbReference>
<feature type="compositionally biased region" description="Polar residues" evidence="1">
    <location>
        <begin position="1"/>
        <end position="17"/>
    </location>
</feature>
<keyword evidence="2" id="KW-1185">Reference proteome</keyword>
<accession>A0A915I694</accession>
<evidence type="ECO:0000256" key="1">
    <source>
        <dbReference type="SAM" id="MobiDB-lite"/>
    </source>
</evidence>
<dbReference type="WBParaSite" id="nRc.2.0.1.t09658-RA">
    <property type="protein sequence ID" value="nRc.2.0.1.t09658-RA"/>
    <property type="gene ID" value="nRc.2.0.1.g09658"/>
</dbReference>
<dbReference type="AlphaFoldDB" id="A0A915I694"/>
<proteinExistence type="predicted"/>
<organism evidence="2 3">
    <name type="scientific">Romanomermis culicivorax</name>
    <name type="common">Nematode worm</name>
    <dbReference type="NCBI Taxonomy" id="13658"/>
    <lineage>
        <taxon>Eukaryota</taxon>
        <taxon>Metazoa</taxon>
        <taxon>Ecdysozoa</taxon>
        <taxon>Nematoda</taxon>
        <taxon>Enoplea</taxon>
        <taxon>Dorylaimia</taxon>
        <taxon>Mermithida</taxon>
        <taxon>Mermithoidea</taxon>
        <taxon>Mermithidae</taxon>
        <taxon>Romanomermis</taxon>
    </lineage>
</organism>
<evidence type="ECO:0000313" key="3">
    <source>
        <dbReference type="WBParaSite" id="nRc.2.0.1.t09658-RA"/>
    </source>
</evidence>
<name>A0A915I694_ROMCU</name>
<feature type="region of interest" description="Disordered" evidence="1">
    <location>
        <begin position="1"/>
        <end position="20"/>
    </location>
</feature>
<sequence length="59" mass="6772">MCVSDCNKNSSSMSGTTHVGHDDNNCELFIEITKFFLLDEKEKRRLPAHMRGKTLPYKP</sequence>
<evidence type="ECO:0000313" key="2">
    <source>
        <dbReference type="Proteomes" id="UP000887565"/>
    </source>
</evidence>
<protein>
    <submittedName>
        <fullName evidence="3">Uncharacterized protein</fullName>
    </submittedName>
</protein>